<organism evidence="1">
    <name type="scientific">marine sediment metagenome</name>
    <dbReference type="NCBI Taxonomy" id="412755"/>
    <lineage>
        <taxon>unclassified sequences</taxon>
        <taxon>metagenomes</taxon>
        <taxon>ecological metagenomes</taxon>
    </lineage>
</organism>
<dbReference type="EMBL" id="BARW01038518">
    <property type="protein sequence ID" value="GAJ23278.1"/>
    <property type="molecule type" value="Genomic_DNA"/>
</dbReference>
<reference evidence="1" key="1">
    <citation type="journal article" date="2014" name="Front. Microbiol.">
        <title>High frequency of phylogenetically diverse reductive dehalogenase-homologous genes in deep subseafloor sedimentary metagenomes.</title>
        <authorList>
            <person name="Kawai M."/>
            <person name="Futagami T."/>
            <person name="Toyoda A."/>
            <person name="Takaki Y."/>
            <person name="Nishi S."/>
            <person name="Hori S."/>
            <person name="Arai W."/>
            <person name="Tsubouchi T."/>
            <person name="Morono Y."/>
            <person name="Uchiyama I."/>
            <person name="Ito T."/>
            <person name="Fujiyama A."/>
            <person name="Inagaki F."/>
            <person name="Takami H."/>
        </authorList>
    </citation>
    <scope>NUCLEOTIDE SEQUENCE</scope>
    <source>
        <strain evidence="1">Expedition CK06-06</strain>
    </source>
</reference>
<dbReference type="AlphaFoldDB" id="X1V0K6"/>
<evidence type="ECO:0000313" key="1">
    <source>
        <dbReference type="EMBL" id="GAJ23278.1"/>
    </source>
</evidence>
<comment type="caution">
    <text evidence="1">The sequence shown here is derived from an EMBL/GenBank/DDBJ whole genome shotgun (WGS) entry which is preliminary data.</text>
</comment>
<accession>X1V0K6</accession>
<protein>
    <submittedName>
        <fullName evidence="1">Uncharacterized protein</fullName>
    </submittedName>
</protein>
<gene>
    <name evidence="1" type="ORF">S12H4_59087</name>
</gene>
<proteinExistence type="predicted"/>
<name>X1V0K6_9ZZZZ</name>
<sequence>MREFEVNGYLTLRLENNNTVIYVNNKKFIHCKYLLINRYVTELEELLLLKSVDELEELLDNSMENPEIDQCVISPEVEFWGHCSNLQVWYENNYDTRLLHRNLTIIFLKL</sequence>